<dbReference type="EMBL" id="ML978072">
    <property type="protein sequence ID" value="KAF2012484.1"/>
    <property type="molecule type" value="Genomic_DNA"/>
</dbReference>
<organism evidence="1 2">
    <name type="scientific">Aaosphaeria arxii CBS 175.79</name>
    <dbReference type="NCBI Taxonomy" id="1450172"/>
    <lineage>
        <taxon>Eukaryota</taxon>
        <taxon>Fungi</taxon>
        <taxon>Dikarya</taxon>
        <taxon>Ascomycota</taxon>
        <taxon>Pezizomycotina</taxon>
        <taxon>Dothideomycetes</taxon>
        <taxon>Pleosporomycetidae</taxon>
        <taxon>Pleosporales</taxon>
        <taxon>Pleosporales incertae sedis</taxon>
        <taxon>Aaosphaeria</taxon>
    </lineage>
</organism>
<keyword evidence="2" id="KW-1185">Reference proteome</keyword>
<accession>A0A6A5XJL0</accession>
<gene>
    <name evidence="1" type="ORF">BU24DRAFT_252918</name>
</gene>
<name>A0A6A5XJL0_9PLEO</name>
<dbReference type="RefSeq" id="XP_033380823.1">
    <property type="nucleotide sequence ID" value="XM_033522408.1"/>
</dbReference>
<evidence type="ECO:0000313" key="1">
    <source>
        <dbReference type="EMBL" id="KAF2012484.1"/>
    </source>
</evidence>
<dbReference type="Proteomes" id="UP000799778">
    <property type="component" value="Unassembled WGS sequence"/>
</dbReference>
<dbReference type="GeneID" id="54279805"/>
<dbReference type="AlphaFoldDB" id="A0A6A5XJL0"/>
<proteinExistence type="predicted"/>
<evidence type="ECO:0000313" key="2">
    <source>
        <dbReference type="Proteomes" id="UP000799778"/>
    </source>
</evidence>
<protein>
    <submittedName>
        <fullName evidence="1">Uncharacterized protein</fullName>
    </submittedName>
</protein>
<sequence length="81" mass="9144">MYPSSEEIWISLLLASQHLKREKKRWVVLGAGCATSIGAIGSRSDGHSRIVRRRFTLSLSRSLVLFVLPIIRRIGVETNRP</sequence>
<reference evidence="1" key="1">
    <citation type="journal article" date="2020" name="Stud. Mycol.">
        <title>101 Dothideomycetes genomes: a test case for predicting lifestyles and emergence of pathogens.</title>
        <authorList>
            <person name="Haridas S."/>
            <person name="Albert R."/>
            <person name="Binder M."/>
            <person name="Bloem J."/>
            <person name="Labutti K."/>
            <person name="Salamov A."/>
            <person name="Andreopoulos B."/>
            <person name="Baker S."/>
            <person name="Barry K."/>
            <person name="Bills G."/>
            <person name="Bluhm B."/>
            <person name="Cannon C."/>
            <person name="Castanera R."/>
            <person name="Culley D."/>
            <person name="Daum C."/>
            <person name="Ezra D."/>
            <person name="Gonzalez J."/>
            <person name="Henrissat B."/>
            <person name="Kuo A."/>
            <person name="Liang C."/>
            <person name="Lipzen A."/>
            <person name="Lutzoni F."/>
            <person name="Magnuson J."/>
            <person name="Mondo S."/>
            <person name="Nolan M."/>
            <person name="Ohm R."/>
            <person name="Pangilinan J."/>
            <person name="Park H.-J."/>
            <person name="Ramirez L."/>
            <person name="Alfaro M."/>
            <person name="Sun H."/>
            <person name="Tritt A."/>
            <person name="Yoshinaga Y."/>
            <person name="Zwiers L.-H."/>
            <person name="Turgeon B."/>
            <person name="Goodwin S."/>
            <person name="Spatafora J."/>
            <person name="Crous P."/>
            <person name="Grigoriev I."/>
        </authorList>
    </citation>
    <scope>NUCLEOTIDE SEQUENCE</scope>
    <source>
        <strain evidence="1">CBS 175.79</strain>
    </source>
</reference>